<proteinExistence type="predicted"/>
<name>A0ABU0NF40_9MOLU</name>
<dbReference type="RefSeq" id="WP_307445356.1">
    <property type="nucleotide sequence ID" value="NZ_JAUSWP010000007.1"/>
</dbReference>
<reference evidence="2" key="1">
    <citation type="submission" date="2023-07" db="EMBL/GenBank/DDBJ databases">
        <title>Genomic Encyclopedia of Type Strains, Phase IV (KMG-IV): sequencing the most valuable type-strain genomes for metagenomic binning, comparative biology and taxonomic classification.</title>
        <authorList>
            <person name="Goeker M."/>
        </authorList>
    </citation>
    <scope>NUCLEOTIDE SEQUENCE [LARGE SCALE GENOMIC DNA]</scope>
    <source>
        <strain evidence="2">DSM 22019</strain>
    </source>
</reference>
<dbReference type="InterPro" id="IPR036653">
    <property type="entry name" value="CinA-like_C"/>
</dbReference>
<dbReference type="SUPFAM" id="SSF142433">
    <property type="entry name" value="CinA-like"/>
    <property type="match status" value="1"/>
</dbReference>
<dbReference type="Pfam" id="PF02464">
    <property type="entry name" value="CinA"/>
    <property type="match status" value="1"/>
</dbReference>
<accession>A0ABU0NF40</accession>
<sequence length="171" mass="19900">MYIDRLRDVLIQNNLTISVCETFTAGNFISMLTKNMKNPSEILRYSCVGFSNKFKIKHMNVNKNIIRRHGPHSVECAKEIAYNLKEETKADISVCFIGNPFPANQENKTVSAYGLIMPQQVSPKTCYAVVVFPDDEWDWFEINFNNYWQYSIDNIRRDAVEYVARKILNDL</sequence>
<feature type="domain" description="CinA C-terminal" evidence="1">
    <location>
        <begin position="6"/>
        <end position="110"/>
    </location>
</feature>
<organism evidence="2 3">
    <name type="scientific">Mycoplasma yeatsii</name>
    <dbReference type="NCBI Taxonomy" id="51365"/>
    <lineage>
        <taxon>Bacteria</taxon>
        <taxon>Bacillati</taxon>
        <taxon>Mycoplasmatota</taxon>
        <taxon>Mollicutes</taxon>
        <taxon>Mycoplasmataceae</taxon>
        <taxon>Mycoplasma</taxon>
    </lineage>
</organism>
<dbReference type="GO" id="GO:0019159">
    <property type="term" value="F:nicotinamide-nucleotide amidase activity"/>
    <property type="evidence" value="ECO:0007669"/>
    <property type="project" value="UniProtKB-EC"/>
</dbReference>
<protein>
    <submittedName>
        <fullName evidence="2">Nicotinamide-nucleotide amidase</fullName>
        <ecNumber evidence="2">3.5.1.42</ecNumber>
    </submittedName>
</protein>
<dbReference type="InterPro" id="IPR008136">
    <property type="entry name" value="CinA_C"/>
</dbReference>
<dbReference type="Gene3D" id="3.90.950.20">
    <property type="entry name" value="CinA-like"/>
    <property type="match status" value="1"/>
</dbReference>
<evidence type="ECO:0000259" key="1">
    <source>
        <dbReference type="Pfam" id="PF02464"/>
    </source>
</evidence>
<dbReference type="Proteomes" id="UP001236620">
    <property type="component" value="Unassembled WGS sequence"/>
</dbReference>
<keyword evidence="3" id="KW-1185">Reference proteome</keyword>
<evidence type="ECO:0000313" key="3">
    <source>
        <dbReference type="Proteomes" id="UP001236620"/>
    </source>
</evidence>
<keyword evidence="2" id="KW-0378">Hydrolase</keyword>
<comment type="caution">
    <text evidence="2">The sequence shown here is derived from an EMBL/GenBank/DDBJ whole genome shotgun (WGS) entry which is preliminary data.</text>
</comment>
<gene>
    <name evidence="2" type="ORF">J2Z63_000690</name>
</gene>
<dbReference type="EC" id="3.5.1.42" evidence="2"/>
<dbReference type="EMBL" id="JAUSWP010000007">
    <property type="protein sequence ID" value="MDQ0568042.1"/>
    <property type="molecule type" value="Genomic_DNA"/>
</dbReference>
<evidence type="ECO:0000313" key="2">
    <source>
        <dbReference type="EMBL" id="MDQ0568042.1"/>
    </source>
</evidence>